<accession>Q6LJC8</accession>
<evidence type="ECO:0000256" key="1">
    <source>
        <dbReference type="ARBA" id="ARBA00001974"/>
    </source>
</evidence>
<dbReference type="GO" id="GO:0050660">
    <property type="term" value="F:flavin adenine dinucleotide binding"/>
    <property type="evidence" value="ECO:0007669"/>
    <property type="project" value="InterPro"/>
</dbReference>
<feature type="domain" description="FAD linked oxidase N-terminal" evidence="6">
    <location>
        <begin position="26"/>
        <end position="89"/>
    </location>
</feature>
<proteinExistence type="inferred from homology"/>
<dbReference type="AlphaFoldDB" id="Q6LJC8"/>
<keyword evidence="8" id="KW-1185">Reference proteome</keyword>
<dbReference type="HOGENOM" id="CLU_2438230_0_0_6"/>
<dbReference type="PANTHER" id="PTHR42973">
    <property type="entry name" value="BINDING OXIDOREDUCTASE, PUTATIVE (AFU_ORTHOLOGUE AFUA_1G17690)-RELATED"/>
    <property type="match status" value="1"/>
</dbReference>
<comment type="cofactor">
    <cofactor evidence="1">
        <name>FAD</name>
        <dbReference type="ChEBI" id="CHEBI:57692"/>
    </cofactor>
</comment>
<dbReference type="Pfam" id="PF01565">
    <property type="entry name" value="FAD_binding_4"/>
    <property type="match status" value="1"/>
</dbReference>
<evidence type="ECO:0000256" key="4">
    <source>
        <dbReference type="ARBA" id="ARBA00022827"/>
    </source>
</evidence>
<evidence type="ECO:0000259" key="6">
    <source>
        <dbReference type="Pfam" id="PF01565"/>
    </source>
</evidence>
<keyword evidence="4" id="KW-0274">FAD</keyword>
<dbReference type="Gene3D" id="3.30.465.10">
    <property type="match status" value="1"/>
</dbReference>
<dbReference type="InterPro" id="IPR016169">
    <property type="entry name" value="FAD-bd_PCMH_sub2"/>
</dbReference>
<dbReference type="GO" id="GO:0016491">
    <property type="term" value="F:oxidoreductase activity"/>
    <property type="evidence" value="ECO:0007669"/>
    <property type="project" value="UniProtKB-KW"/>
</dbReference>
<evidence type="ECO:0000256" key="2">
    <source>
        <dbReference type="ARBA" id="ARBA00005466"/>
    </source>
</evidence>
<dbReference type="eggNOG" id="COG0277">
    <property type="taxonomic scope" value="Bacteria"/>
</dbReference>
<dbReference type="InterPro" id="IPR036318">
    <property type="entry name" value="FAD-bd_PCMH-like_sf"/>
</dbReference>
<comment type="similarity">
    <text evidence="2">Belongs to the oxygen-dependent FAD-linked oxidoreductase family.</text>
</comment>
<keyword evidence="5" id="KW-0560">Oxidoreductase</keyword>
<evidence type="ECO:0000256" key="3">
    <source>
        <dbReference type="ARBA" id="ARBA00022630"/>
    </source>
</evidence>
<organism evidence="7 8">
    <name type="scientific">Photobacterium profundum (strain SS9)</name>
    <dbReference type="NCBI Taxonomy" id="298386"/>
    <lineage>
        <taxon>Bacteria</taxon>
        <taxon>Pseudomonadati</taxon>
        <taxon>Pseudomonadota</taxon>
        <taxon>Gammaproteobacteria</taxon>
        <taxon>Vibrionales</taxon>
        <taxon>Vibrionaceae</taxon>
        <taxon>Photobacterium</taxon>
    </lineage>
</organism>
<evidence type="ECO:0000313" key="7">
    <source>
        <dbReference type="EMBL" id="CAG22602.1"/>
    </source>
</evidence>
<dbReference type="PANTHER" id="PTHR42973:SF39">
    <property type="entry name" value="FAD-BINDING PCMH-TYPE DOMAIN-CONTAINING PROTEIN"/>
    <property type="match status" value="1"/>
</dbReference>
<dbReference type="Proteomes" id="UP000000593">
    <property type="component" value="Chromosome 2"/>
</dbReference>
<reference evidence="8" key="1">
    <citation type="journal article" date="2005" name="Science">
        <title>Life at depth: Photobacterium profundum genome sequence and expression analysis.</title>
        <authorList>
            <person name="Vezzi A."/>
            <person name="Campanaro S."/>
            <person name="D'Angelo M."/>
            <person name="Simonato F."/>
            <person name="Vitulo N."/>
            <person name="Lauro F.M."/>
            <person name="Cestaro A."/>
            <person name="Malacrida G."/>
            <person name="Simionati B."/>
            <person name="Cannata N."/>
            <person name="Romualdi C."/>
            <person name="Bartlett D.H."/>
            <person name="Valle G."/>
        </authorList>
    </citation>
    <scope>NUCLEOTIDE SEQUENCE [LARGE SCALE GENOMIC DNA]</scope>
    <source>
        <strain evidence="8">ATCC BAA-1253 / SS9</strain>
    </source>
</reference>
<name>Q6LJC8_PHOPR</name>
<dbReference type="STRING" id="298386.PBPRB0730"/>
<dbReference type="InterPro" id="IPR050416">
    <property type="entry name" value="FAD-linked_Oxidoreductase"/>
</dbReference>
<dbReference type="InterPro" id="IPR006094">
    <property type="entry name" value="Oxid_FAD_bind_N"/>
</dbReference>
<dbReference type="KEGG" id="ppr:PBPRB0730"/>
<dbReference type="SUPFAM" id="SSF56176">
    <property type="entry name" value="FAD-binding/transporter-associated domain-like"/>
    <property type="match status" value="1"/>
</dbReference>
<evidence type="ECO:0000313" key="8">
    <source>
        <dbReference type="Proteomes" id="UP000000593"/>
    </source>
</evidence>
<keyword evidence="3" id="KW-0285">Flavoprotein</keyword>
<evidence type="ECO:0000256" key="5">
    <source>
        <dbReference type="ARBA" id="ARBA00023002"/>
    </source>
</evidence>
<dbReference type="EMBL" id="CR378677">
    <property type="protein sequence ID" value="CAG22602.1"/>
    <property type="molecule type" value="Genomic_DNA"/>
</dbReference>
<protein>
    <recommendedName>
        <fullName evidence="6">FAD linked oxidase N-terminal domain-containing protein</fullName>
    </recommendedName>
</protein>
<gene>
    <name evidence="7" type="primary">MT1767</name>
    <name evidence="7" type="ordered locus">PBPRB0730</name>
</gene>
<sequence>MIMAELQVRSLDGEMKILNDEVLSELHGRVRSAGHNIAGKSLYDGAFLIDLSNIRSVRVDPQERVAVVEPGATLGDVDHETQAYGLAYRY</sequence>